<keyword evidence="3 7" id="KW-0963">Cytoplasm</keyword>
<name>A0ABY4EAD2_VITST</name>
<comment type="catalytic activity">
    <reaction evidence="7">
        <text>[protein]-L-isoaspartate + S-adenosyl-L-methionine = [protein]-L-isoaspartate alpha-methyl ester + S-adenosyl-L-homocysteine</text>
        <dbReference type="Rhea" id="RHEA:12705"/>
        <dbReference type="Rhea" id="RHEA-COMP:12143"/>
        <dbReference type="Rhea" id="RHEA-COMP:12144"/>
        <dbReference type="ChEBI" id="CHEBI:57856"/>
        <dbReference type="ChEBI" id="CHEBI:59789"/>
        <dbReference type="ChEBI" id="CHEBI:90596"/>
        <dbReference type="ChEBI" id="CHEBI:90598"/>
        <dbReference type="EC" id="2.1.1.77"/>
    </reaction>
</comment>
<sequence>MESLVSRSGHWQGFDWRRERMVHRLQHMGVHQPDVLHALSRTPRHLFVEEALRSRAYDETALPIGLGQTISQPYTVGIMTQLLIGAGVSGDEKVLEIGTGCGYQTAILHAIYGNRVFSIERIFELHQLAKKQLRSVGASLVRLAYDDGYLGLPSEAPFDRIIVTAAAPNMPLALLQQLAIGGRMVLPLEEPDGVQYLWLIEKTPYGFHETCVQEANFVPLINEQDADF</sequence>
<evidence type="ECO:0000256" key="5">
    <source>
        <dbReference type="ARBA" id="ARBA00022679"/>
    </source>
</evidence>
<evidence type="ECO:0000256" key="1">
    <source>
        <dbReference type="ARBA" id="ARBA00004496"/>
    </source>
</evidence>
<dbReference type="InterPro" id="IPR000682">
    <property type="entry name" value="PCMT"/>
</dbReference>
<evidence type="ECO:0000256" key="4">
    <source>
        <dbReference type="ARBA" id="ARBA00022603"/>
    </source>
</evidence>
<reference evidence="8" key="1">
    <citation type="submission" date="2021-12" db="EMBL/GenBank/DDBJ databases">
        <authorList>
            <person name="Veyrier F.J."/>
        </authorList>
    </citation>
    <scope>NUCLEOTIDE SEQUENCE</scope>
    <source>
        <strain evidence="8">SAG 1488-6</strain>
    </source>
</reference>
<dbReference type="RefSeq" id="WP_019957369.1">
    <property type="nucleotide sequence ID" value="NZ_CP091512.1"/>
</dbReference>
<keyword evidence="4 7" id="KW-0489">Methyltransferase</keyword>
<dbReference type="EC" id="2.1.1.77" evidence="7"/>
<dbReference type="Proteomes" id="UP000832034">
    <property type="component" value="Chromosome"/>
</dbReference>
<dbReference type="NCBIfam" id="NF001453">
    <property type="entry name" value="PRK00312.1"/>
    <property type="match status" value="1"/>
</dbReference>
<evidence type="ECO:0000256" key="7">
    <source>
        <dbReference type="HAMAP-Rule" id="MF_00090"/>
    </source>
</evidence>
<dbReference type="NCBIfam" id="TIGR00080">
    <property type="entry name" value="pimt"/>
    <property type="match status" value="1"/>
</dbReference>
<accession>A0ABY4EAD2</accession>
<reference evidence="8" key="2">
    <citation type="journal article" date="2022" name="Res Sq">
        <title>Evolution of multicellular longitudinally dividing oral cavity symbionts (Neisseriaceae).</title>
        <authorList>
            <person name="Nyongesa S."/>
            <person name="Weber P."/>
            <person name="Bernet E."/>
            <person name="Pullido F."/>
            <person name="Nieckarz M."/>
            <person name="Delaby M."/>
            <person name="Nieves C."/>
            <person name="Viehboeck T."/>
            <person name="Krause N."/>
            <person name="Rivera-Millot A."/>
            <person name="Nakamura A."/>
            <person name="Vischer N."/>
            <person name="VanNieuwenhze M."/>
            <person name="Brun Y."/>
            <person name="Cava F."/>
            <person name="Bulgheresi S."/>
            <person name="Veyrier F."/>
        </authorList>
    </citation>
    <scope>NUCLEOTIDE SEQUENCE</scope>
    <source>
        <strain evidence="8">SAG 1488-6</strain>
    </source>
</reference>
<dbReference type="PANTHER" id="PTHR11579:SF0">
    <property type="entry name" value="PROTEIN-L-ISOASPARTATE(D-ASPARTATE) O-METHYLTRANSFERASE"/>
    <property type="match status" value="1"/>
</dbReference>
<evidence type="ECO:0000256" key="3">
    <source>
        <dbReference type="ARBA" id="ARBA00022490"/>
    </source>
</evidence>
<dbReference type="GO" id="GO:0032259">
    <property type="term" value="P:methylation"/>
    <property type="evidence" value="ECO:0007669"/>
    <property type="project" value="UniProtKB-KW"/>
</dbReference>
<dbReference type="Gene3D" id="3.40.50.150">
    <property type="entry name" value="Vaccinia Virus protein VP39"/>
    <property type="match status" value="1"/>
</dbReference>
<evidence type="ECO:0000313" key="9">
    <source>
        <dbReference type="Proteomes" id="UP000832034"/>
    </source>
</evidence>
<proteinExistence type="inferred from homology"/>
<dbReference type="SUPFAM" id="SSF53335">
    <property type="entry name" value="S-adenosyl-L-methionine-dependent methyltransferases"/>
    <property type="match status" value="1"/>
</dbReference>
<dbReference type="HAMAP" id="MF_00090">
    <property type="entry name" value="PIMT"/>
    <property type="match status" value="1"/>
</dbReference>
<evidence type="ECO:0000313" key="8">
    <source>
        <dbReference type="EMBL" id="UOO91890.1"/>
    </source>
</evidence>
<dbReference type="InterPro" id="IPR029063">
    <property type="entry name" value="SAM-dependent_MTases_sf"/>
</dbReference>
<protein>
    <recommendedName>
        <fullName evidence="7">Protein-L-isoaspartate O-methyltransferase</fullName>
        <ecNumber evidence="7">2.1.1.77</ecNumber>
    </recommendedName>
    <alternativeName>
        <fullName evidence="7">L-isoaspartyl protein carboxyl methyltransferase</fullName>
    </alternativeName>
    <alternativeName>
        <fullName evidence="7">Protein L-isoaspartyl methyltransferase</fullName>
    </alternativeName>
    <alternativeName>
        <fullName evidence="7">Protein-beta-aspartate methyltransferase</fullName>
        <shortName evidence="7">PIMT</shortName>
    </alternativeName>
</protein>
<keyword evidence="6 7" id="KW-0949">S-adenosyl-L-methionine</keyword>
<keyword evidence="5 7" id="KW-0808">Transferase</keyword>
<feature type="active site" evidence="7">
    <location>
        <position position="71"/>
    </location>
</feature>
<dbReference type="EMBL" id="CP091512">
    <property type="protein sequence ID" value="UOO91890.1"/>
    <property type="molecule type" value="Genomic_DNA"/>
</dbReference>
<gene>
    <name evidence="7" type="primary">pcm</name>
    <name evidence="8" type="ORF">LVJ81_09630</name>
</gene>
<dbReference type="PANTHER" id="PTHR11579">
    <property type="entry name" value="PROTEIN-L-ISOASPARTATE O-METHYLTRANSFERASE"/>
    <property type="match status" value="1"/>
</dbReference>
<comment type="similarity">
    <text evidence="2 7">Belongs to the methyltransferase superfamily. L-isoaspartyl/D-aspartyl protein methyltransferase family.</text>
</comment>
<keyword evidence="9" id="KW-1185">Reference proteome</keyword>
<comment type="function">
    <text evidence="7">Catalyzes the methyl esterification of L-isoaspartyl residues in peptides and proteins that result from spontaneous decomposition of normal L-aspartyl and L-asparaginyl residues. It plays a role in the repair and/or degradation of damaged proteins.</text>
</comment>
<dbReference type="GO" id="GO:0004719">
    <property type="term" value="F:protein-L-isoaspartate (D-aspartate) O-methyltransferase activity"/>
    <property type="evidence" value="ECO:0007669"/>
    <property type="project" value="UniProtKB-EC"/>
</dbReference>
<comment type="subcellular location">
    <subcellularLocation>
        <location evidence="1 7">Cytoplasm</location>
    </subcellularLocation>
</comment>
<dbReference type="CDD" id="cd02440">
    <property type="entry name" value="AdoMet_MTases"/>
    <property type="match status" value="1"/>
</dbReference>
<organism evidence="8 9">
    <name type="scientific">Vitreoscilla stercoraria</name>
    <dbReference type="NCBI Taxonomy" id="61"/>
    <lineage>
        <taxon>Bacteria</taxon>
        <taxon>Pseudomonadati</taxon>
        <taxon>Pseudomonadota</taxon>
        <taxon>Betaproteobacteria</taxon>
        <taxon>Neisseriales</taxon>
        <taxon>Neisseriaceae</taxon>
        <taxon>Vitreoscilla</taxon>
    </lineage>
</organism>
<dbReference type="PROSITE" id="PS01279">
    <property type="entry name" value="PCMT"/>
    <property type="match status" value="1"/>
</dbReference>
<dbReference type="Pfam" id="PF01135">
    <property type="entry name" value="PCMT"/>
    <property type="match status" value="1"/>
</dbReference>
<evidence type="ECO:0000256" key="6">
    <source>
        <dbReference type="ARBA" id="ARBA00022691"/>
    </source>
</evidence>
<evidence type="ECO:0000256" key="2">
    <source>
        <dbReference type="ARBA" id="ARBA00005369"/>
    </source>
</evidence>